<dbReference type="InterPro" id="IPR011041">
    <property type="entry name" value="Quinoprot_gluc/sorb_DH_b-prop"/>
</dbReference>
<dbReference type="SUPFAM" id="SSF50952">
    <property type="entry name" value="Soluble quinoprotein glucose dehydrogenase"/>
    <property type="match status" value="1"/>
</dbReference>
<dbReference type="KEGG" id="acan:ACA1_105950"/>
<evidence type="ECO:0000313" key="1">
    <source>
        <dbReference type="EMBL" id="ELR14274.1"/>
    </source>
</evidence>
<dbReference type="RefSeq" id="XP_004336287.1">
    <property type="nucleotide sequence ID" value="XM_004336239.1"/>
</dbReference>
<gene>
    <name evidence="1" type="ORF">ACA1_105950</name>
</gene>
<organism evidence="1 2">
    <name type="scientific">Acanthamoeba castellanii (strain ATCC 30010 / Neff)</name>
    <dbReference type="NCBI Taxonomy" id="1257118"/>
    <lineage>
        <taxon>Eukaryota</taxon>
        <taxon>Amoebozoa</taxon>
        <taxon>Discosea</taxon>
        <taxon>Longamoebia</taxon>
        <taxon>Centramoebida</taxon>
        <taxon>Acanthamoebidae</taxon>
        <taxon>Acanthamoeba</taxon>
    </lineage>
</organism>
<dbReference type="EMBL" id="KB008060">
    <property type="protein sequence ID" value="ELR14274.1"/>
    <property type="molecule type" value="Genomic_DNA"/>
</dbReference>
<dbReference type="AlphaFoldDB" id="L8GN66"/>
<dbReference type="Gene3D" id="2.120.10.30">
    <property type="entry name" value="TolB, C-terminal domain"/>
    <property type="match status" value="1"/>
</dbReference>
<dbReference type="VEuPathDB" id="AmoebaDB:ACA1_105950"/>
<evidence type="ECO:0000313" key="2">
    <source>
        <dbReference type="Proteomes" id="UP000011083"/>
    </source>
</evidence>
<name>L8GN66_ACACF</name>
<dbReference type="InterPro" id="IPR011042">
    <property type="entry name" value="6-blade_b-propeller_TolB-like"/>
</dbReference>
<accession>L8GN66</accession>
<proteinExistence type="predicted"/>
<dbReference type="GeneID" id="14914849"/>
<reference evidence="1 2" key="1">
    <citation type="journal article" date="2013" name="Genome Biol.">
        <title>Genome of Acanthamoeba castellanii highlights extensive lateral gene transfer and early evolution of tyrosine kinase signaling.</title>
        <authorList>
            <person name="Clarke M."/>
            <person name="Lohan A.J."/>
            <person name="Liu B."/>
            <person name="Lagkouvardos I."/>
            <person name="Roy S."/>
            <person name="Zafar N."/>
            <person name="Bertelli C."/>
            <person name="Schilde C."/>
            <person name="Kianianmomeni A."/>
            <person name="Burglin T.R."/>
            <person name="Frech C."/>
            <person name="Turcotte B."/>
            <person name="Kopec K.O."/>
            <person name="Synnott J.M."/>
            <person name="Choo C."/>
            <person name="Paponov I."/>
            <person name="Finkler A."/>
            <person name="Soon Heng Tan C."/>
            <person name="Hutchins A.P."/>
            <person name="Weinmeier T."/>
            <person name="Rattei T."/>
            <person name="Chu J.S."/>
            <person name="Gimenez G."/>
            <person name="Irimia M."/>
            <person name="Rigden D.J."/>
            <person name="Fitzpatrick D.A."/>
            <person name="Lorenzo-Morales J."/>
            <person name="Bateman A."/>
            <person name="Chiu C.H."/>
            <person name="Tang P."/>
            <person name="Hegemann P."/>
            <person name="Fromm H."/>
            <person name="Raoult D."/>
            <person name="Greub G."/>
            <person name="Miranda-Saavedra D."/>
            <person name="Chen N."/>
            <person name="Nash P."/>
            <person name="Ginger M.L."/>
            <person name="Horn M."/>
            <person name="Schaap P."/>
            <person name="Caler L."/>
            <person name="Loftus B."/>
        </authorList>
    </citation>
    <scope>NUCLEOTIDE SEQUENCE [LARGE SCALE GENOMIC DNA]</scope>
    <source>
        <strain evidence="1 2">Neff</strain>
    </source>
</reference>
<keyword evidence="2" id="KW-1185">Reference proteome</keyword>
<dbReference type="Proteomes" id="UP000011083">
    <property type="component" value="Unassembled WGS sequence"/>
</dbReference>
<sequence>MEPFYDDIIKLDGATFKSPTDVAVGRGMIVVADEEAGCVHVFHEQSLQLLSSCDTGSLRKPCRLALLSTGHVLVTGETEEGFQAVAMFALVKGLDGVLKFPMCCLYYVEEVVLFTGVAVDEVERRVYVATDERGVWVWEVSHWPESD</sequence>
<protein>
    <submittedName>
        <fullName evidence="1">NHL repeat-containing protein</fullName>
    </submittedName>
</protein>